<proteinExistence type="inferred from homology"/>
<evidence type="ECO:0000313" key="7">
    <source>
        <dbReference type="Proteomes" id="UP000315724"/>
    </source>
</evidence>
<dbReference type="Gene3D" id="3.30.2340.10">
    <property type="entry name" value="TruD, insertion domain"/>
    <property type="match status" value="1"/>
</dbReference>
<sequence>MPELTELLETPHEYFTDRNTQIGGTLKSEPADFRVEEIPIYTPSGEGEHLYLWIEKEDISAEFLLQHLAKTLQIHRNDVGVAGMKDRRAITRQWVSVPGSSEVNLSKVDSDQIRVLDSNRHTNKLKTGHLRGNRFTLIVRDVTPEAKTDAESIRQVILSRGLPNYFGTQRFGIDGETLQTGQKLLSGELDPHKIPYQRRKFLTRLALSAVQSALFNKLLSERIRLGLSHKVQHGDVLQVVASGGPFVSDDPRTDQHRFETREVVTTGPLFGPKMKEPAGDVYDWEFGILGQFELSPEVFGKFKKLTPGARRPCLLWLDELNVEEVDGGLQFQFELPTGAYATIVMEEFLKSAAASDSR</sequence>
<dbReference type="KEGG" id="tpol:Mal48_28990"/>
<feature type="active site" description="Nucleophile" evidence="4">
    <location>
        <position position="86"/>
    </location>
</feature>
<dbReference type="OrthoDB" id="1550679at2"/>
<dbReference type="GO" id="GO:0031119">
    <property type="term" value="P:tRNA pseudouridine synthesis"/>
    <property type="evidence" value="ECO:0007669"/>
    <property type="project" value="UniProtKB-UniRule"/>
</dbReference>
<gene>
    <name evidence="6" type="primary">truD_2</name>
    <name evidence="4" type="synonym">truD</name>
    <name evidence="6" type="ORF">Mal48_28990</name>
</gene>
<evidence type="ECO:0000256" key="3">
    <source>
        <dbReference type="ARBA" id="ARBA00023235"/>
    </source>
</evidence>
<dbReference type="PROSITE" id="PS50984">
    <property type="entry name" value="TRUD"/>
    <property type="match status" value="1"/>
</dbReference>
<evidence type="ECO:0000313" key="6">
    <source>
        <dbReference type="EMBL" id="QDT33645.1"/>
    </source>
</evidence>
<dbReference type="NCBIfam" id="TIGR00094">
    <property type="entry name" value="tRNA_TruD_broad"/>
    <property type="match status" value="1"/>
</dbReference>
<dbReference type="GO" id="GO:0005829">
    <property type="term" value="C:cytosol"/>
    <property type="evidence" value="ECO:0007669"/>
    <property type="project" value="TreeGrafter"/>
</dbReference>
<dbReference type="PANTHER" id="PTHR47811:SF1">
    <property type="entry name" value="TRNA PSEUDOURIDINE SYNTHASE D"/>
    <property type="match status" value="1"/>
</dbReference>
<dbReference type="Gene3D" id="3.30.2350.20">
    <property type="entry name" value="TruD, catalytic domain"/>
    <property type="match status" value="1"/>
</dbReference>
<reference evidence="6 7" key="1">
    <citation type="submission" date="2019-02" db="EMBL/GenBank/DDBJ databases">
        <title>Deep-cultivation of Planctomycetes and their phenomic and genomic characterization uncovers novel biology.</title>
        <authorList>
            <person name="Wiegand S."/>
            <person name="Jogler M."/>
            <person name="Boedeker C."/>
            <person name="Pinto D."/>
            <person name="Vollmers J."/>
            <person name="Rivas-Marin E."/>
            <person name="Kohn T."/>
            <person name="Peeters S.H."/>
            <person name="Heuer A."/>
            <person name="Rast P."/>
            <person name="Oberbeckmann S."/>
            <person name="Bunk B."/>
            <person name="Jeske O."/>
            <person name="Meyerdierks A."/>
            <person name="Storesund J.E."/>
            <person name="Kallscheuer N."/>
            <person name="Luecker S."/>
            <person name="Lage O.M."/>
            <person name="Pohl T."/>
            <person name="Merkel B.J."/>
            <person name="Hornburger P."/>
            <person name="Mueller R.-W."/>
            <person name="Bruemmer F."/>
            <person name="Labrenz M."/>
            <person name="Spormann A.M."/>
            <person name="Op den Camp H."/>
            <person name="Overmann J."/>
            <person name="Amann R."/>
            <person name="Jetten M.S.M."/>
            <person name="Mascher T."/>
            <person name="Medema M.H."/>
            <person name="Devos D.P."/>
            <person name="Kaster A.-K."/>
            <person name="Ovreas L."/>
            <person name="Rohde M."/>
            <person name="Galperin M.Y."/>
            <person name="Jogler C."/>
        </authorList>
    </citation>
    <scope>NUCLEOTIDE SEQUENCE [LARGE SCALE GENOMIC DNA]</scope>
    <source>
        <strain evidence="6 7">Mal48</strain>
    </source>
</reference>
<organism evidence="6 7">
    <name type="scientific">Thalassoglobus polymorphus</name>
    <dbReference type="NCBI Taxonomy" id="2527994"/>
    <lineage>
        <taxon>Bacteria</taxon>
        <taxon>Pseudomonadati</taxon>
        <taxon>Planctomycetota</taxon>
        <taxon>Planctomycetia</taxon>
        <taxon>Planctomycetales</taxon>
        <taxon>Planctomycetaceae</taxon>
        <taxon>Thalassoglobus</taxon>
    </lineage>
</organism>
<dbReference type="SUPFAM" id="SSF55120">
    <property type="entry name" value="Pseudouridine synthase"/>
    <property type="match status" value="1"/>
</dbReference>
<dbReference type="Pfam" id="PF01142">
    <property type="entry name" value="TruD"/>
    <property type="match status" value="2"/>
</dbReference>
<dbReference type="RefSeq" id="WP_145200250.1">
    <property type="nucleotide sequence ID" value="NZ_CP036267.1"/>
</dbReference>
<dbReference type="Proteomes" id="UP000315724">
    <property type="component" value="Chromosome"/>
</dbReference>
<dbReference type="EMBL" id="CP036267">
    <property type="protein sequence ID" value="QDT33645.1"/>
    <property type="molecule type" value="Genomic_DNA"/>
</dbReference>
<dbReference type="HAMAP" id="MF_01082">
    <property type="entry name" value="TruD"/>
    <property type="match status" value="1"/>
</dbReference>
<evidence type="ECO:0000256" key="2">
    <source>
        <dbReference type="ARBA" id="ARBA00022694"/>
    </source>
</evidence>
<keyword evidence="7" id="KW-1185">Reference proteome</keyword>
<feature type="domain" description="TRUD" evidence="5">
    <location>
        <begin position="161"/>
        <end position="315"/>
    </location>
</feature>
<dbReference type="InterPro" id="IPR001656">
    <property type="entry name" value="PsdUridine_synth_TruD"/>
</dbReference>
<evidence type="ECO:0000256" key="1">
    <source>
        <dbReference type="ARBA" id="ARBA00007953"/>
    </source>
</evidence>
<dbReference type="PANTHER" id="PTHR47811">
    <property type="entry name" value="TRNA PSEUDOURIDINE SYNTHASE D"/>
    <property type="match status" value="1"/>
</dbReference>
<dbReference type="AlphaFoldDB" id="A0A517QPU3"/>
<dbReference type="InterPro" id="IPR043165">
    <property type="entry name" value="TruD_insert_sf"/>
</dbReference>
<dbReference type="PROSITE" id="PS01268">
    <property type="entry name" value="UPF0024"/>
    <property type="match status" value="1"/>
</dbReference>
<accession>A0A517QPU3</accession>
<protein>
    <recommendedName>
        <fullName evidence="4">tRNA pseudouridine synthase D</fullName>
        <ecNumber evidence="4">5.4.99.27</ecNumber>
    </recommendedName>
    <alternativeName>
        <fullName evidence="4">tRNA pseudouridine(13) synthase</fullName>
    </alternativeName>
    <alternativeName>
        <fullName evidence="4">tRNA pseudouridylate synthase D</fullName>
    </alternativeName>
    <alternativeName>
        <fullName evidence="4">tRNA-uridine isomerase D</fullName>
    </alternativeName>
</protein>
<name>A0A517QPU3_9PLAN</name>
<evidence type="ECO:0000259" key="5">
    <source>
        <dbReference type="PROSITE" id="PS50984"/>
    </source>
</evidence>
<evidence type="ECO:0000256" key="4">
    <source>
        <dbReference type="HAMAP-Rule" id="MF_01082"/>
    </source>
</evidence>
<comment type="function">
    <text evidence="4">Responsible for synthesis of pseudouridine from uracil-13 in transfer RNAs.</text>
</comment>
<dbReference type="EC" id="5.4.99.27" evidence="4"/>
<dbReference type="InterPro" id="IPR042214">
    <property type="entry name" value="TruD_catalytic"/>
</dbReference>
<dbReference type="GO" id="GO:0160150">
    <property type="term" value="F:tRNA pseudouridine(13) synthase activity"/>
    <property type="evidence" value="ECO:0007669"/>
    <property type="project" value="UniProtKB-EC"/>
</dbReference>
<dbReference type="InterPro" id="IPR020103">
    <property type="entry name" value="PsdUridine_synth_cat_dom_sf"/>
</dbReference>
<keyword evidence="2 4" id="KW-0819">tRNA processing</keyword>
<comment type="catalytic activity">
    <reaction evidence="4">
        <text>uridine(13) in tRNA = pseudouridine(13) in tRNA</text>
        <dbReference type="Rhea" id="RHEA:42540"/>
        <dbReference type="Rhea" id="RHEA-COMP:10105"/>
        <dbReference type="Rhea" id="RHEA-COMP:10106"/>
        <dbReference type="ChEBI" id="CHEBI:65314"/>
        <dbReference type="ChEBI" id="CHEBI:65315"/>
        <dbReference type="EC" id="5.4.99.27"/>
    </reaction>
</comment>
<keyword evidence="3 4" id="KW-0413">Isomerase</keyword>
<comment type="similarity">
    <text evidence="1 4">Belongs to the pseudouridine synthase TruD family.</text>
</comment>
<dbReference type="GO" id="GO:0003723">
    <property type="term" value="F:RNA binding"/>
    <property type="evidence" value="ECO:0007669"/>
    <property type="project" value="InterPro"/>
</dbReference>
<dbReference type="InterPro" id="IPR020119">
    <property type="entry name" value="PsdUridine_synth_TruD_CS"/>
</dbReference>
<dbReference type="InterPro" id="IPR050170">
    <property type="entry name" value="TruD_pseudoU_synthase"/>
</dbReference>
<dbReference type="InterPro" id="IPR011760">
    <property type="entry name" value="PsdUridine_synth_TruD_insert"/>
</dbReference>